<dbReference type="GO" id="GO:1990281">
    <property type="term" value="C:efflux pump complex"/>
    <property type="evidence" value="ECO:0007669"/>
    <property type="project" value="TreeGrafter"/>
</dbReference>
<dbReference type="Gene3D" id="1.10.287.470">
    <property type="entry name" value="Helix hairpin bin"/>
    <property type="match status" value="1"/>
</dbReference>
<comment type="caution">
    <text evidence="5">The sequence shown here is derived from an EMBL/GenBank/DDBJ whole genome shotgun (WGS) entry which is preliminary data.</text>
</comment>
<name>U3AYM8_9VIBR</name>
<dbReference type="Gene3D" id="2.40.50.100">
    <property type="match status" value="1"/>
</dbReference>
<evidence type="ECO:0000256" key="2">
    <source>
        <dbReference type="SAM" id="SignalP"/>
    </source>
</evidence>
<dbReference type="Gene3D" id="2.40.30.170">
    <property type="match status" value="1"/>
</dbReference>
<dbReference type="AlphaFoldDB" id="U3AYM8"/>
<organism evidence="5 6">
    <name type="scientific">Vibrio ezurae NBRC 102218</name>
    <dbReference type="NCBI Taxonomy" id="1219080"/>
    <lineage>
        <taxon>Bacteria</taxon>
        <taxon>Pseudomonadati</taxon>
        <taxon>Pseudomonadota</taxon>
        <taxon>Gammaproteobacteria</taxon>
        <taxon>Vibrionales</taxon>
        <taxon>Vibrionaceae</taxon>
        <taxon>Vibrio</taxon>
    </lineage>
</organism>
<dbReference type="SUPFAM" id="SSF111369">
    <property type="entry name" value="HlyD-like secretion proteins"/>
    <property type="match status" value="1"/>
</dbReference>
<dbReference type="Proteomes" id="UP000016562">
    <property type="component" value="Unassembled WGS sequence"/>
</dbReference>
<dbReference type="NCBIfam" id="TIGR01730">
    <property type="entry name" value="RND_mfp"/>
    <property type="match status" value="1"/>
</dbReference>
<evidence type="ECO:0000259" key="4">
    <source>
        <dbReference type="Pfam" id="PF25973"/>
    </source>
</evidence>
<reference evidence="5 6" key="1">
    <citation type="submission" date="2013-09" db="EMBL/GenBank/DDBJ databases">
        <title>Whole genome shotgun sequence of Vibrio ezurae NBRC 102218.</title>
        <authorList>
            <person name="Yoshida I."/>
            <person name="Hosoyama A."/>
            <person name="Numata M."/>
            <person name="Hashimoto M."/>
            <person name="Hosoyama Y."/>
            <person name="Tsuchikane K."/>
            <person name="Noguchi M."/>
            <person name="Hirakata S."/>
            <person name="Ichikawa N."/>
            <person name="Ohji S."/>
            <person name="Yamazoe A."/>
            <person name="Fujita N."/>
        </authorList>
    </citation>
    <scope>NUCLEOTIDE SEQUENCE [LARGE SCALE GENOMIC DNA]</scope>
    <source>
        <strain evidence="5 6">NBRC 102218</strain>
    </source>
</reference>
<dbReference type="RefSeq" id="WP_021712543.1">
    <property type="nucleotide sequence ID" value="NZ_BATM01000007.1"/>
</dbReference>
<dbReference type="Pfam" id="PF25973">
    <property type="entry name" value="BSH_CzcB"/>
    <property type="match status" value="1"/>
</dbReference>
<feature type="domain" description="CusB-like beta-barrel" evidence="3">
    <location>
        <begin position="190"/>
        <end position="257"/>
    </location>
</feature>
<dbReference type="PANTHER" id="PTHR30469:SF15">
    <property type="entry name" value="HLYD FAMILY OF SECRETION PROTEINS"/>
    <property type="match status" value="1"/>
</dbReference>
<dbReference type="OrthoDB" id="9791520at2"/>
<comment type="similarity">
    <text evidence="1">Belongs to the membrane fusion protein (MFP) (TC 8.A.1) family.</text>
</comment>
<dbReference type="eggNOG" id="COG0845">
    <property type="taxonomic scope" value="Bacteria"/>
</dbReference>
<evidence type="ECO:0000313" key="5">
    <source>
        <dbReference type="EMBL" id="GAD78830.1"/>
    </source>
</evidence>
<dbReference type="GO" id="GO:0015562">
    <property type="term" value="F:efflux transmembrane transporter activity"/>
    <property type="evidence" value="ECO:0007669"/>
    <property type="project" value="TreeGrafter"/>
</dbReference>
<dbReference type="InterPro" id="IPR058647">
    <property type="entry name" value="BSH_CzcB-like"/>
</dbReference>
<dbReference type="InterPro" id="IPR006143">
    <property type="entry name" value="RND_pump_MFP"/>
</dbReference>
<evidence type="ECO:0000259" key="3">
    <source>
        <dbReference type="Pfam" id="PF25954"/>
    </source>
</evidence>
<feature type="signal peptide" evidence="2">
    <location>
        <begin position="1"/>
        <end position="32"/>
    </location>
</feature>
<feature type="domain" description="CzcB-like barrel-sandwich hybrid" evidence="4">
    <location>
        <begin position="56"/>
        <end position="174"/>
    </location>
</feature>
<dbReference type="EMBL" id="BATM01000007">
    <property type="protein sequence ID" value="GAD78830.1"/>
    <property type="molecule type" value="Genomic_DNA"/>
</dbReference>
<dbReference type="Pfam" id="PF25954">
    <property type="entry name" value="Beta-barrel_RND_2"/>
    <property type="match status" value="1"/>
</dbReference>
<proteinExistence type="inferred from homology"/>
<gene>
    <name evidence="5" type="ORF">VEZ01S_07_00070</name>
</gene>
<dbReference type="PANTHER" id="PTHR30469">
    <property type="entry name" value="MULTIDRUG RESISTANCE PROTEIN MDTA"/>
    <property type="match status" value="1"/>
</dbReference>
<dbReference type="STRING" id="1219080.VEZ01S_07_00070"/>
<feature type="chain" id="PRO_5004638536" evidence="2">
    <location>
        <begin position="33"/>
        <end position="261"/>
    </location>
</feature>
<dbReference type="InterPro" id="IPR058792">
    <property type="entry name" value="Beta-barrel_RND_2"/>
</dbReference>
<sequence length="261" mass="28847">MTSCKTWKFEQTHFGKRALASILLLASFTSYANNANDASHPLISPFSCLLEPSSEVELSSEVQGVIKELRVNRGDKVKKGQVVMKLNSTVEIAAVNTVKARLDFASRKVERNADLYRKSLISDNEQDEMLTEQRLAEFQLKEAKVRLSQRQTRSPISGVVIERIKDPGEFVDEEPFLRIATLNPIHAEVVLPAELYGKISKGQQVNLSALGKDATYQGKVSIIDPIIDAASNTFAVTVSLNNDSQSLFVGQRCDVEFISGS</sequence>
<evidence type="ECO:0000256" key="1">
    <source>
        <dbReference type="ARBA" id="ARBA00009477"/>
    </source>
</evidence>
<protein>
    <submittedName>
        <fullName evidence="5">Uncharacterized protein</fullName>
    </submittedName>
</protein>
<keyword evidence="2" id="KW-0732">Signal</keyword>
<keyword evidence="6" id="KW-1185">Reference proteome</keyword>
<evidence type="ECO:0000313" key="6">
    <source>
        <dbReference type="Proteomes" id="UP000016562"/>
    </source>
</evidence>
<accession>U3AYM8</accession>